<dbReference type="InterPro" id="IPR035892">
    <property type="entry name" value="C2_domain_sf"/>
</dbReference>
<sequence>MAEATPTQAPPLVTPPVHGKTPNGNTAQNLETNGAASAPAQTDESPTNSQHQDSQPSGTSKEDRQPTKSSRRPRGGFDPTKLPDVPPGYTVRFTFHSASNLAPGDLHTASSDPFLHATLKVAGLKRHKEDPDLTHRTRTVRRTLAPVWDETWTVANVPPSGFTLKCRLYDEDSPDKNDRLGNVTVRVPHLFEDWEGIPPPGRTFEGKKRVISKRAYLLKAITDMFHGGGHKMAPLLQISIELLGKSEPPHGQMYTVGPASWVQHFSPMIGRLAGTKVDNDKDGDAGGESSRGKQPQTNGESSSAGKQAGKNQRYEFSANEMQLVGPIPPKMYHRFVAFRPIIGSMFMSTGLRGKILNTALHKQHNRIYNYDRSTAYGDIEGCTPAATRQFLKMARYDEGGRVYTYVLTLDSLFRFTETGKEFGIDLLSKHTMHSDVETYIAYSGEFFLRRLERPTASDDAAPADRTHPDDEHVPGGPPEEAPPRDPEYYQLIIDNDSGTYRPDKSALPDLKAFFERNLPGLGVVAMHWEDEKLQAMKDAQHKAKKNEGQVLRGVLNRSMSSISSAESELEDRQDNWDAAKSKRETVLEALEQPGTVKDKVKHALH</sequence>
<dbReference type="GO" id="GO:0010628">
    <property type="term" value="P:positive regulation of gene expression"/>
    <property type="evidence" value="ECO:0007669"/>
    <property type="project" value="TreeGrafter"/>
</dbReference>
<accession>A0A2H4SJZ3</accession>
<name>A0A2H4SJZ3_CORMI</name>
<feature type="compositionally biased region" description="Basic and acidic residues" evidence="1">
    <location>
        <begin position="456"/>
        <end position="473"/>
    </location>
</feature>
<dbReference type="Gene3D" id="2.60.40.150">
    <property type="entry name" value="C2 domain"/>
    <property type="match status" value="1"/>
</dbReference>
<dbReference type="InterPro" id="IPR000008">
    <property type="entry name" value="C2_dom"/>
</dbReference>
<dbReference type="PANTHER" id="PTHR47800:SF5">
    <property type="entry name" value="FER-1-LIKE PROTEIN 6"/>
    <property type="match status" value="1"/>
</dbReference>
<dbReference type="Proteomes" id="UP000323067">
    <property type="component" value="Chromosome vii"/>
</dbReference>
<dbReference type="AlphaFoldDB" id="A0A2H4SJZ3"/>
<evidence type="ECO:0000256" key="1">
    <source>
        <dbReference type="SAM" id="MobiDB-lite"/>
    </source>
</evidence>
<feature type="region of interest" description="Disordered" evidence="1">
    <location>
        <begin position="456"/>
        <end position="486"/>
    </location>
</feature>
<feature type="region of interest" description="Disordered" evidence="1">
    <location>
        <begin position="1"/>
        <end position="87"/>
    </location>
</feature>
<dbReference type="PROSITE" id="PS50004">
    <property type="entry name" value="C2"/>
    <property type="match status" value="1"/>
</dbReference>
<protein>
    <submittedName>
        <fullName evidence="3">C2 domain containing</fullName>
    </submittedName>
</protein>
<feature type="region of interest" description="Disordered" evidence="1">
    <location>
        <begin position="273"/>
        <end position="311"/>
    </location>
</feature>
<dbReference type="EMBL" id="CP023324">
    <property type="protein sequence ID" value="ATY63427.1"/>
    <property type="molecule type" value="Genomic_DNA"/>
</dbReference>
<evidence type="ECO:0000259" key="2">
    <source>
        <dbReference type="PROSITE" id="PS50004"/>
    </source>
</evidence>
<dbReference type="OrthoDB" id="73919at2759"/>
<evidence type="ECO:0000313" key="3">
    <source>
        <dbReference type="EMBL" id="ATY63427.1"/>
    </source>
</evidence>
<dbReference type="SUPFAM" id="SSF49562">
    <property type="entry name" value="C2 domain (Calcium/lipid-binding domain, CaLB)"/>
    <property type="match status" value="1"/>
</dbReference>
<reference evidence="3 4" key="1">
    <citation type="journal article" date="2017" name="BMC Genomics">
        <title>Chromosome level assembly and secondary metabolite potential of the parasitic fungus Cordyceps militaris.</title>
        <authorList>
            <person name="Kramer G.J."/>
            <person name="Nodwell J.R."/>
        </authorList>
    </citation>
    <scope>NUCLEOTIDE SEQUENCE [LARGE SCALE GENOMIC DNA]</scope>
    <source>
        <strain evidence="3 4">ATCC 34164</strain>
    </source>
</reference>
<feature type="compositionally biased region" description="Polar residues" evidence="1">
    <location>
        <begin position="22"/>
        <end position="59"/>
    </location>
</feature>
<organism evidence="3 4">
    <name type="scientific">Cordyceps militaris</name>
    <name type="common">Caterpillar fungus</name>
    <name type="synonym">Clavaria militaris</name>
    <dbReference type="NCBI Taxonomy" id="73501"/>
    <lineage>
        <taxon>Eukaryota</taxon>
        <taxon>Fungi</taxon>
        <taxon>Dikarya</taxon>
        <taxon>Ascomycota</taxon>
        <taxon>Pezizomycotina</taxon>
        <taxon>Sordariomycetes</taxon>
        <taxon>Hypocreomycetidae</taxon>
        <taxon>Hypocreales</taxon>
        <taxon>Cordycipitaceae</taxon>
        <taxon>Cordyceps</taxon>
    </lineage>
</organism>
<feature type="compositionally biased region" description="Polar residues" evidence="1">
    <location>
        <begin position="292"/>
        <end position="305"/>
    </location>
</feature>
<dbReference type="VEuPathDB" id="FungiDB:CCM_08826"/>
<dbReference type="PANTHER" id="PTHR47800">
    <property type="entry name" value="C2 DOMAIN-CONTAINING PROTEIN"/>
    <property type="match status" value="1"/>
</dbReference>
<proteinExistence type="predicted"/>
<dbReference type="Pfam" id="PF00168">
    <property type="entry name" value="C2"/>
    <property type="match status" value="1"/>
</dbReference>
<feature type="domain" description="C2" evidence="2">
    <location>
        <begin position="71"/>
        <end position="201"/>
    </location>
</feature>
<evidence type="ECO:0000313" key="4">
    <source>
        <dbReference type="Proteomes" id="UP000323067"/>
    </source>
</evidence>
<dbReference type="VEuPathDB" id="FungiDB:A9K55_009083"/>
<dbReference type="SMART" id="SM00239">
    <property type="entry name" value="C2"/>
    <property type="match status" value="1"/>
</dbReference>
<gene>
    <name evidence="3" type="ORF">A9K55_009083</name>
</gene>